<comment type="function">
    <text evidence="9">Essential cell division protein. May link together the upstream cell division proteins, which are predominantly cytoplasmic, with the downstream cell division proteins, which are predominantly periplasmic. May control correct divisome assembly.</text>
</comment>
<dbReference type="InterPro" id="IPR026579">
    <property type="entry name" value="FtsQ"/>
</dbReference>
<evidence type="ECO:0000256" key="7">
    <source>
        <dbReference type="ARBA" id="ARBA00023136"/>
    </source>
</evidence>
<dbReference type="InterPro" id="IPR005548">
    <property type="entry name" value="Cell_div_FtsQ/DivIB_C"/>
</dbReference>
<dbReference type="RefSeq" id="WP_169247701.1">
    <property type="nucleotide sequence ID" value="NZ_SPMZ01000012.1"/>
</dbReference>
<dbReference type="Pfam" id="PF08478">
    <property type="entry name" value="POTRA_1"/>
    <property type="match status" value="1"/>
</dbReference>
<sequence length="269" mass="30779">MRFGYRQRRRGATARRQHDTPGSSGAWKAVWRLPLRWLGVALALAAVGFGARFANEKLREPGAFPLRQVRIEGELRNLAEEDLQPVVRGYLGQNFFNADLDALHAALATNPWVEEIAVRRGWPDTIEIELRERIAFGYWGEREMVDVNGHRFQPTELRQPGPWPRLAGPDGHEKDLIGTYQQVHALLDPVGLKLVKLVQDERRAWWLTFDSGLEVYVGREQFERRLQRLARVYPRLLAAQAERIAVVDLRYVNGFAVRWKTGSPNPTAG</sequence>
<dbReference type="Proteomes" id="UP000760480">
    <property type="component" value="Unassembled WGS sequence"/>
</dbReference>
<accession>A0ABX1TIM7</accession>
<evidence type="ECO:0000256" key="9">
    <source>
        <dbReference type="HAMAP-Rule" id="MF_00911"/>
    </source>
</evidence>
<proteinExistence type="inferred from homology"/>
<dbReference type="PANTHER" id="PTHR35851:SF1">
    <property type="entry name" value="CELL DIVISION PROTEIN FTSQ"/>
    <property type="match status" value="1"/>
</dbReference>
<dbReference type="Gene3D" id="3.10.20.310">
    <property type="entry name" value="membrane protein fhac"/>
    <property type="match status" value="1"/>
</dbReference>
<evidence type="ECO:0000256" key="5">
    <source>
        <dbReference type="ARBA" id="ARBA00022692"/>
    </source>
</evidence>
<keyword evidence="13" id="KW-1185">Reference proteome</keyword>
<comment type="subcellular location">
    <subcellularLocation>
        <location evidence="9">Cell inner membrane</location>
        <topology evidence="9">Single-pass type II membrane protein</topology>
    </subcellularLocation>
    <subcellularLocation>
        <location evidence="1">Membrane</location>
    </subcellularLocation>
    <text evidence="9">Localizes to the division septum.</text>
</comment>
<dbReference type="Pfam" id="PF03799">
    <property type="entry name" value="FtsQ_DivIB_C"/>
    <property type="match status" value="1"/>
</dbReference>
<comment type="caution">
    <text evidence="12">The sequence shown here is derived from an EMBL/GenBank/DDBJ whole genome shotgun (WGS) entry which is preliminary data.</text>
</comment>
<keyword evidence="4 9" id="KW-0132">Cell division</keyword>
<dbReference type="GO" id="GO:0051301">
    <property type="term" value="P:cell division"/>
    <property type="evidence" value="ECO:0007669"/>
    <property type="project" value="UniProtKB-KW"/>
</dbReference>
<keyword evidence="6 9" id="KW-1133">Transmembrane helix</keyword>
<dbReference type="Gene3D" id="3.40.50.11690">
    <property type="entry name" value="Cell division protein FtsQ/DivIB"/>
    <property type="match status" value="1"/>
</dbReference>
<dbReference type="InterPro" id="IPR045335">
    <property type="entry name" value="FtsQ_C_sf"/>
</dbReference>
<evidence type="ECO:0000313" key="13">
    <source>
        <dbReference type="Proteomes" id="UP000760480"/>
    </source>
</evidence>
<evidence type="ECO:0000259" key="11">
    <source>
        <dbReference type="PROSITE" id="PS51779"/>
    </source>
</evidence>
<evidence type="ECO:0000256" key="4">
    <source>
        <dbReference type="ARBA" id="ARBA00022618"/>
    </source>
</evidence>
<evidence type="ECO:0000256" key="1">
    <source>
        <dbReference type="ARBA" id="ARBA00004370"/>
    </source>
</evidence>
<organism evidence="12 13">
    <name type="scientific">Candidatus Competibacter phosphatis</name>
    <dbReference type="NCBI Taxonomy" id="221280"/>
    <lineage>
        <taxon>Bacteria</taxon>
        <taxon>Pseudomonadati</taxon>
        <taxon>Pseudomonadota</taxon>
        <taxon>Gammaproteobacteria</taxon>
        <taxon>Candidatus Competibacteraceae</taxon>
        <taxon>Candidatus Competibacter</taxon>
    </lineage>
</organism>
<keyword evidence="5 9" id="KW-0812">Transmembrane</keyword>
<dbReference type="PANTHER" id="PTHR35851">
    <property type="entry name" value="CELL DIVISION PROTEIN FTSQ"/>
    <property type="match status" value="1"/>
</dbReference>
<feature type="transmembrane region" description="Helical" evidence="9">
    <location>
        <begin position="35"/>
        <end position="54"/>
    </location>
</feature>
<evidence type="ECO:0000256" key="6">
    <source>
        <dbReference type="ARBA" id="ARBA00022989"/>
    </source>
</evidence>
<dbReference type="EMBL" id="SPMZ01000012">
    <property type="protein sequence ID" value="NMQ18439.1"/>
    <property type="molecule type" value="Genomic_DNA"/>
</dbReference>
<dbReference type="HAMAP" id="MF_00911">
    <property type="entry name" value="FtsQ_subfam"/>
    <property type="match status" value="1"/>
</dbReference>
<feature type="compositionally biased region" description="Basic residues" evidence="10">
    <location>
        <begin position="1"/>
        <end position="15"/>
    </location>
</feature>
<keyword evidence="7 9" id="KW-0472">Membrane</keyword>
<evidence type="ECO:0000313" key="12">
    <source>
        <dbReference type="EMBL" id="NMQ18439.1"/>
    </source>
</evidence>
<dbReference type="PROSITE" id="PS51779">
    <property type="entry name" value="POTRA"/>
    <property type="match status" value="1"/>
</dbReference>
<keyword evidence="3 9" id="KW-0997">Cell inner membrane</keyword>
<evidence type="ECO:0000256" key="2">
    <source>
        <dbReference type="ARBA" id="ARBA00022475"/>
    </source>
</evidence>
<dbReference type="InterPro" id="IPR034746">
    <property type="entry name" value="POTRA"/>
</dbReference>
<comment type="similarity">
    <text evidence="9">Belongs to the FtsQ/DivIB family. FtsQ subfamily.</text>
</comment>
<feature type="region of interest" description="Disordered" evidence="10">
    <location>
        <begin position="1"/>
        <end position="25"/>
    </location>
</feature>
<evidence type="ECO:0000256" key="3">
    <source>
        <dbReference type="ARBA" id="ARBA00022519"/>
    </source>
</evidence>
<reference evidence="12 13" key="1">
    <citation type="submission" date="2019-03" db="EMBL/GenBank/DDBJ databases">
        <title>Metabolic reconstructions from genomes of highly enriched 'Candidatus Accumulibacter' and 'Candidatus Competibacter' bioreactor populations.</title>
        <authorList>
            <person name="Annavajhala M.K."/>
            <person name="Welles L."/>
            <person name="Abbas B."/>
            <person name="Sorokin D."/>
            <person name="Park H."/>
            <person name="Van Loosdrecht M."/>
            <person name="Chandran K."/>
        </authorList>
    </citation>
    <scope>NUCLEOTIDE SEQUENCE [LARGE SCALE GENOMIC DNA]</scope>
    <source>
        <strain evidence="12 13">SBR_G</strain>
    </source>
</reference>
<gene>
    <name evidence="9" type="primary">ftsQ</name>
    <name evidence="12" type="ORF">E4P82_04055</name>
</gene>
<evidence type="ECO:0000256" key="8">
    <source>
        <dbReference type="ARBA" id="ARBA00023306"/>
    </source>
</evidence>
<keyword evidence="8 9" id="KW-0131">Cell cycle</keyword>
<protein>
    <recommendedName>
        <fullName evidence="9">Cell division protein FtsQ</fullName>
    </recommendedName>
</protein>
<keyword evidence="2 9" id="KW-1003">Cell membrane</keyword>
<feature type="domain" description="POTRA" evidence="11">
    <location>
        <begin position="64"/>
        <end position="133"/>
    </location>
</feature>
<name>A0ABX1TIM7_9GAMM</name>
<evidence type="ECO:0000256" key="10">
    <source>
        <dbReference type="SAM" id="MobiDB-lite"/>
    </source>
</evidence>
<dbReference type="InterPro" id="IPR013685">
    <property type="entry name" value="POTRA_FtsQ_type"/>
</dbReference>
<comment type="subunit">
    <text evidence="9">Part of a complex composed of FtsB, FtsL and FtsQ.</text>
</comment>